<dbReference type="InterPro" id="IPR019289">
    <property type="entry name" value="Phage_tail_E/E"/>
</dbReference>
<evidence type="ECO:0008006" key="3">
    <source>
        <dbReference type="Google" id="ProtNLM"/>
    </source>
</evidence>
<dbReference type="AlphaFoldDB" id="A0A2S3WLC5"/>
<sequence>MADTLSFTLLFPINTGTGETLSSLPITRLKRRDLSKAQRHAQGDEAVMEDHLVAKMLGITLEDLGEFDIADSKRASDLFREMVGGGDLATVLGRSAAAGAQDAAVGDPQAVDG</sequence>
<organism evidence="1 2">
    <name type="scientific">Pseudomonas putida</name>
    <name type="common">Arthrobacter siderocapsulatus</name>
    <dbReference type="NCBI Taxonomy" id="303"/>
    <lineage>
        <taxon>Bacteria</taxon>
        <taxon>Pseudomonadati</taxon>
        <taxon>Pseudomonadota</taxon>
        <taxon>Gammaproteobacteria</taxon>
        <taxon>Pseudomonadales</taxon>
        <taxon>Pseudomonadaceae</taxon>
        <taxon>Pseudomonas</taxon>
    </lineage>
</organism>
<evidence type="ECO:0000313" key="1">
    <source>
        <dbReference type="EMBL" id="POG01011.1"/>
    </source>
</evidence>
<name>A0A2S3WLC5_PSEPU</name>
<proteinExistence type="predicted"/>
<dbReference type="RefSeq" id="WP_103470343.1">
    <property type="nucleotide sequence ID" value="NZ_MING01000086.1"/>
</dbReference>
<reference evidence="1 2" key="1">
    <citation type="submission" date="2016-08" db="EMBL/GenBank/DDBJ databases">
        <authorList>
            <person name="Seilhamer J.J."/>
        </authorList>
    </citation>
    <scope>NUCLEOTIDE SEQUENCE [LARGE SCALE GENOMIC DNA]</scope>
    <source>
        <strain evidence="1 2">KH-18-2</strain>
    </source>
</reference>
<gene>
    <name evidence="1" type="ORF">BGP82_26560</name>
</gene>
<dbReference type="Proteomes" id="UP000237378">
    <property type="component" value="Unassembled WGS sequence"/>
</dbReference>
<accession>A0A2S3WLC5</accession>
<protein>
    <recommendedName>
        <fullName evidence="3">Phage tail assembly protein</fullName>
    </recommendedName>
</protein>
<dbReference type="Pfam" id="PF10109">
    <property type="entry name" value="Phage_TAC_7"/>
    <property type="match status" value="1"/>
</dbReference>
<evidence type="ECO:0000313" key="2">
    <source>
        <dbReference type="Proteomes" id="UP000237378"/>
    </source>
</evidence>
<reference evidence="1 2" key="2">
    <citation type="submission" date="2018-03" db="EMBL/GenBank/DDBJ databases">
        <title>Draft genome of Pseudomonas putida strain KH-18-2.</title>
        <authorList>
            <person name="Yoshizawa S."/>
            <person name="Khan N.H."/>
            <person name="Nishimura M."/>
            <person name="Chiura H.X."/>
            <person name="Ogura Y."/>
            <person name="Hayashi T."/>
            <person name="Kogure K."/>
        </authorList>
    </citation>
    <scope>NUCLEOTIDE SEQUENCE [LARGE SCALE GENOMIC DNA]</scope>
    <source>
        <strain evidence="1 2">KH-18-2</strain>
    </source>
</reference>
<comment type="caution">
    <text evidence="1">The sequence shown here is derived from an EMBL/GenBank/DDBJ whole genome shotgun (WGS) entry which is preliminary data.</text>
</comment>
<dbReference type="EMBL" id="MING01000086">
    <property type="protein sequence ID" value="POG01011.1"/>
    <property type="molecule type" value="Genomic_DNA"/>
</dbReference>